<evidence type="ECO:0000256" key="1">
    <source>
        <dbReference type="SAM" id="MobiDB-lite"/>
    </source>
</evidence>
<accession>A0A0R3S6A7</accession>
<evidence type="ECO:0000313" key="3">
    <source>
        <dbReference type="WBParaSite" id="EEL_0001032901-mRNA-1"/>
    </source>
</evidence>
<proteinExistence type="predicted"/>
<feature type="compositionally biased region" description="Polar residues" evidence="1">
    <location>
        <begin position="1"/>
        <end position="13"/>
    </location>
</feature>
<dbReference type="WBParaSite" id="EEL_0001032901-mRNA-1">
    <property type="protein sequence ID" value="EEL_0001032901-mRNA-1"/>
    <property type="gene ID" value="EEL_0001032901"/>
</dbReference>
<feature type="region of interest" description="Disordered" evidence="1">
    <location>
        <begin position="65"/>
        <end position="100"/>
    </location>
</feature>
<organism evidence="2 3">
    <name type="scientific">Elaeophora elaphi</name>
    <dbReference type="NCBI Taxonomy" id="1147741"/>
    <lineage>
        <taxon>Eukaryota</taxon>
        <taxon>Metazoa</taxon>
        <taxon>Ecdysozoa</taxon>
        <taxon>Nematoda</taxon>
        <taxon>Chromadorea</taxon>
        <taxon>Rhabditida</taxon>
        <taxon>Spirurina</taxon>
        <taxon>Spiruromorpha</taxon>
        <taxon>Filarioidea</taxon>
        <taxon>Onchocercidae</taxon>
        <taxon>Elaeophora</taxon>
    </lineage>
</organism>
<feature type="region of interest" description="Disordered" evidence="1">
    <location>
        <begin position="1"/>
        <end position="32"/>
    </location>
</feature>
<dbReference type="AlphaFoldDB" id="A0A0R3S6A7"/>
<protein>
    <submittedName>
        <fullName evidence="3">C2H2-type domain-containing protein</fullName>
    </submittedName>
</protein>
<sequence length="248" mass="27574">NGNNGPANGNKDPTNGNKGRTNGNKDPGNEQLNQLNCAQLNCTQLNRLQPHRVCPRQLPLNATKRASADNKSMTPGANITINAPTSNGYDGMKRHKTGTPNEDTEISAIIIGNVFVGAMVVYTRVDPTTTAPTVSYRRHFYGYSHQDIYADEPQLVCSVCKAKVLKRFLELHAWMHLSWVTHVGDRYPFRCTHCEFSAFRIPDVIYHAVEIHDNVGPTLFIPNVTDDILDHFLQKVKECFPPSDSGDA</sequence>
<evidence type="ECO:0000313" key="2">
    <source>
        <dbReference type="Proteomes" id="UP000050640"/>
    </source>
</evidence>
<keyword evidence="2" id="KW-1185">Reference proteome</keyword>
<feature type="compositionally biased region" description="Low complexity" evidence="1">
    <location>
        <begin position="14"/>
        <end position="25"/>
    </location>
</feature>
<name>A0A0R3S6A7_9BILA</name>
<reference evidence="3" key="1">
    <citation type="submission" date="2017-02" db="UniProtKB">
        <authorList>
            <consortium name="WormBaseParasite"/>
        </authorList>
    </citation>
    <scope>IDENTIFICATION</scope>
</reference>
<dbReference type="Proteomes" id="UP000050640">
    <property type="component" value="Unplaced"/>
</dbReference>
<feature type="compositionally biased region" description="Polar residues" evidence="1">
    <location>
        <begin position="69"/>
        <end position="88"/>
    </location>
</feature>